<evidence type="ECO:0000313" key="4">
    <source>
        <dbReference type="EMBL" id="OFW56371.1"/>
    </source>
</evidence>
<feature type="domain" description="M23ase beta-sheet core" evidence="3">
    <location>
        <begin position="116"/>
        <end position="211"/>
    </location>
</feature>
<dbReference type="Pfam" id="PF01551">
    <property type="entry name" value="Peptidase_M23"/>
    <property type="match status" value="1"/>
</dbReference>
<feature type="transmembrane region" description="Helical" evidence="2">
    <location>
        <begin position="364"/>
        <end position="384"/>
    </location>
</feature>
<name>A0A1F2WHR3_9ACTN</name>
<feature type="transmembrane region" description="Helical" evidence="2">
    <location>
        <begin position="462"/>
        <end position="485"/>
    </location>
</feature>
<feature type="region of interest" description="Disordered" evidence="1">
    <location>
        <begin position="1"/>
        <end position="24"/>
    </location>
</feature>
<evidence type="ECO:0000259" key="3">
    <source>
        <dbReference type="Pfam" id="PF01551"/>
    </source>
</evidence>
<dbReference type="InterPro" id="IPR016047">
    <property type="entry name" value="M23ase_b-sheet_dom"/>
</dbReference>
<dbReference type="PANTHER" id="PTHR21666:SF270">
    <property type="entry name" value="MUREIN HYDROLASE ACTIVATOR ENVC"/>
    <property type="match status" value="1"/>
</dbReference>
<dbReference type="GO" id="GO:0004222">
    <property type="term" value="F:metalloendopeptidase activity"/>
    <property type="evidence" value="ECO:0007669"/>
    <property type="project" value="TreeGrafter"/>
</dbReference>
<proteinExistence type="predicted"/>
<accession>A0A1F2WHR3</accession>
<gene>
    <name evidence="4" type="ORF">A2Y75_04005</name>
</gene>
<keyword evidence="2" id="KW-1133">Transmembrane helix</keyword>
<dbReference type="AlphaFoldDB" id="A0A1F2WHR3"/>
<dbReference type="Proteomes" id="UP000177876">
    <property type="component" value="Unassembled WGS sequence"/>
</dbReference>
<evidence type="ECO:0000256" key="2">
    <source>
        <dbReference type="SAM" id="Phobius"/>
    </source>
</evidence>
<dbReference type="InterPro" id="IPR050570">
    <property type="entry name" value="Cell_wall_metabolism_enzyme"/>
</dbReference>
<dbReference type="STRING" id="1797197.A2Y75_04005"/>
<dbReference type="PANTHER" id="PTHR21666">
    <property type="entry name" value="PEPTIDASE-RELATED"/>
    <property type="match status" value="1"/>
</dbReference>
<dbReference type="CDD" id="cd12797">
    <property type="entry name" value="M23_peptidase"/>
    <property type="match status" value="1"/>
</dbReference>
<evidence type="ECO:0000256" key="1">
    <source>
        <dbReference type="SAM" id="MobiDB-lite"/>
    </source>
</evidence>
<organism evidence="4 5">
    <name type="scientific">Candidatus Solincola sediminis</name>
    <dbReference type="NCBI Taxonomy" id="1797199"/>
    <lineage>
        <taxon>Bacteria</taxon>
        <taxon>Bacillati</taxon>
        <taxon>Actinomycetota</taxon>
        <taxon>Candidatus Geothermincolia</taxon>
        <taxon>Candidatus Geothermincolales</taxon>
        <taxon>Candidatus Geothermincolaceae</taxon>
        <taxon>Candidatus Solincola</taxon>
    </lineage>
</organism>
<evidence type="ECO:0000313" key="5">
    <source>
        <dbReference type="Proteomes" id="UP000177876"/>
    </source>
</evidence>
<feature type="transmembrane region" description="Helical" evidence="2">
    <location>
        <begin position="390"/>
        <end position="415"/>
    </location>
</feature>
<feature type="transmembrane region" description="Helical" evidence="2">
    <location>
        <begin position="335"/>
        <end position="357"/>
    </location>
</feature>
<reference evidence="4 5" key="1">
    <citation type="journal article" date="2016" name="Nat. Commun.">
        <title>Thousands of microbial genomes shed light on interconnected biogeochemical processes in an aquifer system.</title>
        <authorList>
            <person name="Anantharaman K."/>
            <person name="Brown C.T."/>
            <person name="Hug L.A."/>
            <person name="Sharon I."/>
            <person name="Castelle C.J."/>
            <person name="Probst A.J."/>
            <person name="Thomas B.C."/>
            <person name="Singh A."/>
            <person name="Wilkins M.J."/>
            <person name="Karaoz U."/>
            <person name="Brodie E.L."/>
            <person name="Williams K.H."/>
            <person name="Hubbard S.S."/>
            <person name="Banfield J.F."/>
        </authorList>
    </citation>
    <scope>NUCLEOTIDE SEQUENCE [LARGE SCALE GENOMIC DNA]</scope>
</reference>
<keyword evidence="2" id="KW-0812">Transmembrane</keyword>
<dbReference type="Gene3D" id="2.70.70.10">
    <property type="entry name" value="Glucose Permease (Domain IIA)"/>
    <property type="match status" value="1"/>
</dbReference>
<feature type="transmembrane region" description="Helical" evidence="2">
    <location>
        <begin position="497"/>
        <end position="522"/>
    </location>
</feature>
<feature type="compositionally biased region" description="Basic and acidic residues" evidence="1">
    <location>
        <begin position="1"/>
        <end position="16"/>
    </location>
</feature>
<feature type="transmembrane region" description="Helical" evidence="2">
    <location>
        <begin position="427"/>
        <end position="450"/>
    </location>
</feature>
<comment type="caution">
    <text evidence="4">The sequence shown here is derived from an EMBL/GenBank/DDBJ whole genome shotgun (WGS) entry which is preliminary data.</text>
</comment>
<dbReference type="EMBL" id="MELK01000047">
    <property type="protein sequence ID" value="OFW56371.1"/>
    <property type="molecule type" value="Genomic_DNA"/>
</dbReference>
<protein>
    <recommendedName>
        <fullName evidence="3">M23ase beta-sheet core domain-containing protein</fullName>
    </recommendedName>
</protein>
<feature type="transmembrane region" description="Helical" evidence="2">
    <location>
        <begin position="528"/>
        <end position="549"/>
    </location>
</feature>
<dbReference type="SUPFAM" id="SSF51261">
    <property type="entry name" value="Duplicated hybrid motif"/>
    <property type="match status" value="1"/>
</dbReference>
<sequence>MKLILTRKEKRPESRSPDMNPRGPSLHFWPYEGRRIRPDDRSGLDPRRAGVKASFKSRATALPLLIPLLTLLILSFHLLTPPAAMAGGEAPSFQWPAQGEITCPFRASRGNYGAGGHAGIDIALSRGSPVNAAQSGRVAFAGRTPLGPCVSISHDGGFKSTYVCLQSISVRAGDVVKDGQMVGASDGSLDKSSSAPHLHFGLFLNGTAIDPLPLLNGLLLDPQECLFLGPWEDSKSLGTYMQRHNKGNFFSWLGRGFMAIGGGLASAIKETGQAVGRAVTPALKGAWGAISWAGKGVGKVFQALYRSCIKPWLTPLCRTVAVVAEKAWSNRYVQALIAGLAAAAIVVLAVVGVALLIGASIVATIVAAAVGAVAAIGYAFYYAATSGDAFSFTTCFLSSLAVGAAAGLSSLLLSFMAPLISNGWASIGFLGFAKGFLIHGFVDSTAYIVLCLATGREVAPMGVLSTFLLGGLMGGFGKLFMAGLFSEGSMQALAAGWLASGGGFLSAEGAAGITAYAGALMARFIQKLVYVFFCGCTGFLGDVIIRACIGGRPSVLESLLSFSGGLVLGTVSLAGSGQGITGLITRLTAGKITFSSEAAKAIVGKVFSWSLKDAFPALVRKLKRGERALRRDAWWSEIGGDMQ</sequence>
<keyword evidence="2" id="KW-0472">Membrane</keyword>
<dbReference type="InterPro" id="IPR011055">
    <property type="entry name" value="Dup_hybrid_motif"/>
</dbReference>